<dbReference type="KEGG" id="des:DSOUD_0536"/>
<dbReference type="InterPro" id="IPR036165">
    <property type="entry name" value="YefM-like_sf"/>
</dbReference>
<sequence length="85" mass="9678">MTTLTASDAREHFADLLEKARHTGERTIITRRGRKLAAVVPVEDLELLEELEDRVDLAAVREALKERDKAVSYEEFRKTLGLGEK</sequence>
<evidence type="ECO:0000313" key="4">
    <source>
        <dbReference type="Proteomes" id="UP000057158"/>
    </source>
</evidence>
<evidence type="ECO:0000256" key="2">
    <source>
        <dbReference type="RuleBase" id="RU362080"/>
    </source>
</evidence>
<evidence type="ECO:0000256" key="1">
    <source>
        <dbReference type="ARBA" id="ARBA00009981"/>
    </source>
</evidence>
<dbReference type="PATRIC" id="fig|1603606.3.peg.583"/>
<comment type="function">
    <text evidence="2">Antitoxin component of a type II toxin-antitoxin (TA) system.</text>
</comment>
<dbReference type="Proteomes" id="UP000057158">
    <property type="component" value="Chromosome"/>
</dbReference>
<proteinExistence type="inferred from homology"/>
<name>A0A0M4DF63_9BACT</name>
<protein>
    <recommendedName>
        <fullName evidence="2">Antitoxin</fullName>
    </recommendedName>
</protein>
<dbReference type="PANTHER" id="PTHR33713">
    <property type="entry name" value="ANTITOXIN YAFN-RELATED"/>
    <property type="match status" value="1"/>
</dbReference>
<dbReference type="Gene3D" id="3.40.1620.10">
    <property type="entry name" value="YefM-like domain"/>
    <property type="match status" value="1"/>
</dbReference>
<keyword evidence="4" id="KW-1185">Reference proteome</keyword>
<reference evidence="3 4" key="1">
    <citation type="submission" date="2015-07" db="EMBL/GenBank/DDBJ databases">
        <title>Isolation and Genomic Characterization of a Novel Halophilic Metal-Reducing Deltaproteobacterium from the Deep Subsurface.</title>
        <authorList>
            <person name="Badalamenti J.P."/>
            <person name="Summers Z.M."/>
            <person name="Gralnick J.A."/>
            <person name="Bond D.R."/>
        </authorList>
    </citation>
    <scope>NUCLEOTIDE SEQUENCE [LARGE SCALE GENOMIC DNA]</scope>
    <source>
        <strain evidence="3 4">WTL</strain>
    </source>
</reference>
<dbReference type="InterPro" id="IPR051405">
    <property type="entry name" value="phD/YefM_antitoxin"/>
</dbReference>
<dbReference type="NCBIfam" id="TIGR01552">
    <property type="entry name" value="phd_fam"/>
    <property type="match status" value="1"/>
</dbReference>
<comment type="similarity">
    <text evidence="1 2">Belongs to the phD/YefM antitoxin family.</text>
</comment>
<dbReference type="PANTHER" id="PTHR33713:SF6">
    <property type="entry name" value="ANTITOXIN YEFM"/>
    <property type="match status" value="1"/>
</dbReference>
<organism evidence="3 4">
    <name type="scientific">Desulfuromonas soudanensis</name>
    <dbReference type="NCBI Taxonomy" id="1603606"/>
    <lineage>
        <taxon>Bacteria</taxon>
        <taxon>Pseudomonadati</taxon>
        <taxon>Thermodesulfobacteriota</taxon>
        <taxon>Desulfuromonadia</taxon>
        <taxon>Desulfuromonadales</taxon>
        <taxon>Desulfuromonadaceae</taxon>
        <taxon>Desulfuromonas</taxon>
    </lineage>
</organism>
<dbReference type="STRING" id="1603606.DSOUD_0536"/>
<dbReference type="InterPro" id="IPR006442">
    <property type="entry name" value="Antitoxin_Phd/YefM"/>
</dbReference>
<accession>A0A0M4DF63</accession>
<dbReference type="RefSeq" id="WP_053552266.1">
    <property type="nucleotide sequence ID" value="NZ_CP010802.1"/>
</dbReference>
<evidence type="ECO:0000313" key="3">
    <source>
        <dbReference type="EMBL" id="ALC15325.1"/>
    </source>
</evidence>
<gene>
    <name evidence="3" type="ORF">DSOUD_0536</name>
</gene>
<dbReference type="AlphaFoldDB" id="A0A0M4DF63"/>
<dbReference type="EMBL" id="CP010802">
    <property type="protein sequence ID" value="ALC15325.1"/>
    <property type="molecule type" value="Genomic_DNA"/>
</dbReference>
<dbReference type="SUPFAM" id="SSF143120">
    <property type="entry name" value="YefM-like"/>
    <property type="match status" value="1"/>
</dbReference>
<dbReference type="Pfam" id="PF02604">
    <property type="entry name" value="PhdYeFM_antitox"/>
    <property type="match status" value="1"/>
</dbReference>